<comment type="subunit">
    <text evidence="3">UreD, UreF and UreG form a complex that acts as a GTP-hydrolysis-dependent molecular chaperone, activating the urease apoprotein by helping to assemble the nickel containing metallocenter of UreC. The UreE protein probably delivers the nickel.</text>
</comment>
<proteinExistence type="inferred from homology"/>
<accession>A0A4S3MSM8</accession>
<dbReference type="PIRSF" id="PIRSF009467">
    <property type="entry name" value="Ureas_acces_UreF"/>
    <property type="match status" value="1"/>
</dbReference>
<sequence length="237" mass="24732">MATGARWATITAMTTITGIRIRMARMTTIDDLHLVQWLSPAFPIGSFAYSQGLETAIVDGEVRDAASLADWVGNVLVHGSGRADAILLAAARRPDADLTRLSDLALAYATSAERATEMQEQGRAFLAQIRPITGRDLPDMPLAVAVGAATAGLSVPTEGVLALWLHGLAAQLVQAGVRFIPLGQSAGQAILSGLATDIVALAQEAAGLGPEDIGATTIGADLAAMRHETLNVRIFRS</sequence>
<reference evidence="4 5" key="1">
    <citation type="submission" date="2019-04" db="EMBL/GenBank/DDBJ databases">
        <title>Draft genome sequence of Gemmobacter aestuarii sp. nov.</title>
        <authorList>
            <person name="Hameed A."/>
            <person name="Lin S.-Y."/>
            <person name="Shahina M."/>
            <person name="Lai W.-A."/>
            <person name="Young C.-C."/>
        </authorList>
    </citation>
    <scope>NUCLEOTIDE SEQUENCE [LARGE SCALE GENOMIC DNA]</scope>
    <source>
        <strain evidence="4 5">CC-PW-75</strain>
    </source>
</reference>
<gene>
    <name evidence="3" type="primary">ureF</name>
    <name evidence="4" type="ORF">E7811_05070</name>
</gene>
<dbReference type="HAMAP" id="MF_01385">
    <property type="entry name" value="UreF"/>
    <property type="match status" value="1"/>
</dbReference>
<dbReference type="PANTHER" id="PTHR33620">
    <property type="entry name" value="UREASE ACCESSORY PROTEIN F"/>
    <property type="match status" value="1"/>
</dbReference>
<dbReference type="GO" id="GO:0005737">
    <property type="term" value="C:cytoplasm"/>
    <property type="evidence" value="ECO:0007669"/>
    <property type="project" value="UniProtKB-SubCell"/>
</dbReference>
<comment type="similarity">
    <text evidence="3">Belongs to the UreF family.</text>
</comment>
<evidence type="ECO:0000313" key="5">
    <source>
        <dbReference type="Proteomes" id="UP000309450"/>
    </source>
</evidence>
<dbReference type="PANTHER" id="PTHR33620:SF1">
    <property type="entry name" value="UREASE ACCESSORY PROTEIN F"/>
    <property type="match status" value="1"/>
</dbReference>
<protein>
    <recommendedName>
        <fullName evidence="3">Urease accessory protein UreF</fullName>
    </recommendedName>
</protein>
<keyword evidence="2 3" id="KW-0143">Chaperone</keyword>
<organism evidence="4 5">
    <name type="scientific">Aliigemmobacter aestuarii</name>
    <dbReference type="NCBI Taxonomy" id="1445661"/>
    <lineage>
        <taxon>Bacteria</taxon>
        <taxon>Pseudomonadati</taxon>
        <taxon>Pseudomonadota</taxon>
        <taxon>Alphaproteobacteria</taxon>
        <taxon>Rhodobacterales</taxon>
        <taxon>Paracoccaceae</taxon>
        <taxon>Aliigemmobacter</taxon>
    </lineage>
</organism>
<comment type="subcellular location">
    <subcellularLocation>
        <location evidence="3">Cytoplasm</location>
    </subcellularLocation>
</comment>
<dbReference type="Pfam" id="PF01730">
    <property type="entry name" value="UreF"/>
    <property type="match status" value="1"/>
</dbReference>
<comment type="function">
    <text evidence="3">Required for maturation of urease via the functional incorporation of the urease nickel metallocenter.</text>
</comment>
<dbReference type="GO" id="GO:0016151">
    <property type="term" value="F:nickel cation binding"/>
    <property type="evidence" value="ECO:0007669"/>
    <property type="project" value="UniProtKB-UniRule"/>
</dbReference>
<evidence type="ECO:0000256" key="3">
    <source>
        <dbReference type="HAMAP-Rule" id="MF_01385"/>
    </source>
</evidence>
<keyword evidence="1 3" id="KW-0996">Nickel insertion</keyword>
<name>A0A4S3MSM8_9RHOB</name>
<dbReference type="Proteomes" id="UP000309450">
    <property type="component" value="Unassembled WGS sequence"/>
</dbReference>
<evidence type="ECO:0000313" key="4">
    <source>
        <dbReference type="EMBL" id="THD85093.1"/>
    </source>
</evidence>
<evidence type="ECO:0000256" key="1">
    <source>
        <dbReference type="ARBA" id="ARBA00022988"/>
    </source>
</evidence>
<evidence type="ECO:0000256" key="2">
    <source>
        <dbReference type="ARBA" id="ARBA00023186"/>
    </source>
</evidence>
<dbReference type="AlphaFoldDB" id="A0A4S3MSM8"/>
<keyword evidence="5" id="KW-1185">Reference proteome</keyword>
<dbReference type="InterPro" id="IPR002639">
    <property type="entry name" value="UreF"/>
</dbReference>
<dbReference type="OrthoDB" id="9798772at2"/>
<dbReference type="Gene3D" id="1.10.4190.10">
    <property type="entry name" value="Urease accessory protein UreF"/>
    <property type="match status" value="1"/>
</dbReference>
<dbReference type="InterPro" id="IPR038277">
    <property type="entry name" value="UreF_sf"/>
</dbReference>
<dbReference type="EMBL" id="SSND01000001">
    <property type="protein sequence ID" value="THD85093.1"/>
    <property type="molecule type" value="Genomic_DNA"/>
</dbReference>
<keyword evidence="3" id="KW-0963">Cytoplasm</keyword>
<comment type="caution">
    <text evidence="4">The sequence shown here is derived from an EMBL/GenBank/DDBJ whole genome shotgun (WGS) entry which is preliminary data.</text>
</comment>